<evidence type="ECO:0000313" key="3">
    <source>
        <dbReference type="EMBL" id="KAK2028703.1"/>
    </source>
</evidence>
<dbReference type="CDD" id="cd02440">
    <property type="entry name" value="AdoMet_MTases"/>
    <property type="match status" value="1"/>
</dbReference>
<dbReference type="PANTHER" id="PTHR43591:SF24">
    <property type="entry name" value="2-METHOXY-6-POLYPRENYL-1,4-BENZOQUINOL METHYLASE, MITOCHONDRIAL"/>
    <property type="match status" value="1"/>
</dbReference>
<evidence type="ECO:0000256" key="1">
    <source>
        <dbReference type="ARBA" id="ARBA00038158"/>
    </source>
</evidence>
<dbReference type="GO" id="GO:0032259">
    <property type="term" value="P:methylation"/>
    <property type="evidence" value="ECO:0007669"/>
    <property type="project" value="UniProtKB-KW"/>
</dbReference>
<accession>A0AAD9HGZ6</accession>
<feature type="region of interest" description="Disordered" evidence="2">
    <location>
        <begin position="329"/>
        <end position="399"/>
    </location>
</feature>
<keyword evidence="4" id="KW-1185">Reference proteome</keyword>
<feature type="compositionally biased region" description="Low complexity" evidence="2">
    <location>
        <begin position="357"/>
        <end position="378"/>
    </location>
</feature>
<dbReference type="SUPFAM" id="SSF53335">
    <property type="entry name" value="S-adenosyl-L-methionine-dependent methyltransferases"/>
    <property type="match status" value="1"/>
</dbReference>
<sequence length="399" mass="43907">MSQDNAPVVLDIDDEQDDGRSEVGSSVASSTTSVRNSLRDYRLENGRTYHSYKEGKYAFPNDERELDRLDLQHQIWLLMLEDRLGVAPPGKEGAQVGRVLDVGTGTGIWALNFADEHPEAEVCGVDLSPTLPEYVPPNVKFEIDDIEEDWMWSRPFDYIHSRVMTASISNWETYLSQCYKNLVPGGWVELQEFALFPTSDDGTLTEDHALLKWAHLLQTASDKLGRPFISPPPLKDRLSEAGFVDVSLSLYKCPSNPWAKDLKYRELGVMQSENMLAGLEALTMACLTRALDWTPQEVNVLLIDVRNDVKNRNIHAYWPAYCIIGRKPEKEPTPAPPAPPSPETATPAPAASPPSEPAADQPKSPAKAPEASASSPAADQAPTETPAEGTAKSPLPTSS</sequence>
<evidence type="ECO:0000256" key="2">
    <source>
        <dbReference type="SAM" id="MobiDB-lite"/>
    </source>
</evidence>
<dbReference type="PANTHER" id="PTHR43591">
    <property type="entry name" value="METHYLTRANSFERASE"/>
    <property type="match status" value="1"/>
</dbReference>
<feature type="compositionally biased region" description="Pro residues" evidence="2">
    <location>
        <begin position="333"/>
        <end position="342"/>
    </location>
</feature>
<keyword evidence="3" id="KW-0808">Transferase</keyword>
<feature type="region of interest" description="Disordered" evidence="2">
    <location>
        <begin position="1"/>
        <end position="31"/>
    </location>
</feature>
<name>A0AAD9HGZ6_9PEZI</name>
<dbReference type="AlphaFoldDB" id="A0AAD9HGZ6"/>
<feature type="compositionally biased region" description="Low complexity" evidence="2">
    <location>
        <begin position="22"/>
        <end position="31"/>
    </location>
</feature>
<comment type="caution">
    <text evidence="3">The sequence shown here is derived from an EMBL/GenBank/DDBJ whole genome shotgun (WGS) entry which is preliminary data.</text>
</comment>
<dbReference type="Proteomes" id="UP001232148">
    <property type="component" value="Unassembled WGS sequence"/>
</dbReference>
<keyword evidence="3" id="KW-0489">Methyltransferase</keyword>
<gene>
    <name evidence="3" type="ORF">LX32DRAFT_618510</name>
</gene>
<dbReference type="GO" id="GO:0008168">
    <property type="term" value="F:methyltransferase activity"/>
    <property type="evidence" value="ECO:0007669"/>
    <property type="project" value="UniProtKB-KW"/>
</dbReference>
<reference evidence="3" key="1">
    <citation type="submission" date="2021-06" db="EMBL/GenBank/DDBJ databases">
        <title>Comparative genomics, transcriptomics and evolutionary studies reveal genomic signatures of adaptation to plant cell wall in hemibiotrophic fungi.</title>
        <authorList>
            <consortium name="DOE Joint Genome Institute"/>
            <person name="Baroncelli R."/>
            <person name="Diaz J.F."/>
            <person name="Benocci T."/>
            <person name="Peng M."/>
            <person name="Battaglia E."/>
            <person name="Haridas S."/>
            <person name="Andreopoulos W."/>
            <person name="Labutti K."/>
            <person name="Pangilinan J."/>
            <person name="Floch G.L."/>
            <person name="Makela M.R."/>
            <person name="Henrissat B."/>
            <person name="Grigoriev I.V."/>
            <person name="Crouch J.A."/>
            <person name="De Vries R.P."/>
            <person name="Sukno S.A."/>
            <person name="Thon M.R."/>
        </authorList>
    </citation>
    <scope>NUCLEOTIDE SEQUENCE</scope>
    <source>
        <strain evidence="3">MAFF235873</strain>
    </source>
</reference>
<evidence type="ECO:0000313" key="4">
    <source>
        <dbReference type="Proteomes" id="UP001232148"/>
    </source>
</evidence>
<dbReference type="Pfam" id="PF13489">
    <property type="entry name" value="Methyltransf_23"/>
    <property type="match status" value="1"/>
</dbReference>
<dbReference type="EMBL" id="MU842874">
    <property type="protein sequence ID" value="KAK2028703.1"/>
    <property type="molecule type" value="Genomic_DNA"/>
</dbReference>
<dbReference type="Gene3D" id="3.40.50.150">
    <property type="entry name" value="Vaccinia Virus protein VP39"/>
    <property type="match status" value="1"/>
</dbReference>
<dbReference type="InterPro" id="IPR029063">
    <property type="entry name" value="SAM-dependent_MTases_sf"/>
</dbReference>
<proteinExistence type="inferred from homology"/>
<protein>
    <submittedName>
        <fullName evidence="3">Methyltransferase domain-containing protein</fullName>
    </submittedName>
</protein>
<organism evidence="3 4">
    <name type="scientific">Colletotrichum zoysiae</name>
    <dbReference type="NCBI Taxonomy" id="1216348"/>
    <lineage>
        <taxon>Eukaryota</taxon>
        <taxon>Fungi</taxon>
        <taxon>Dikarya</taxon>
        <taxon>Ascomycota</taxon>
        <taxon>Pezizomycotina</taxon>
        <taxon>Sordariomycetes</taxon>
        <taxon>Hypocreomycetidae</taxon>
        <taxon>Glomerellales</taxon>
        <taxon>Glomerellaceae</taxon>
        <taxon>Colletotrichum</taxon>
        <taxon>Colletotrichum graminicola species complex</taxon>
    </lineage>
</organism>
<comment type="similarity">
    <text evidence="1">Belongs to the methyltransferase superfamily. LaeA methyltransferase family.</text>
</comment>